<comment type="caution">
    <text evidence="17">The sequence shown here is derived from an EMBL/GenBank/DDBJ whole genome shotgun (WGS) entry which is preliminary data.</text>
</comment>
<keyword evidence="12" id="KW-0456">Lyase</keyword>
<evidence type="ECO:0000313" key="17">
    <source>
        <dbReference type="EMBL" id="OGN17414.1"/>
    </source>
</evidence>
<evidence type="ECO:0000256" key="7">
    <source>
        <dbReference type="ARBA" id="ARBA00022771"/>
    </source>
</evidence>
<dbReference type="GO" id="GO:0006284">
    <property type="term" value="P:base-excision repair"/>
    <property type="evidence" value="ECO:0007669"/>
    <property type="project" value="InterPro"/>
</dbReference>
<dbReference type="Gene3D" id="1.10.8.50">
    <property type="match status" value="1"/>
</dbReference>
<dbReference type="NCBIfam" id="NF002211">
    <property type="entry name" value="PRK01103.1"/>
    <property type="match status" value="1"/>
</dbReference>
<dbReference type="SUPFAM" id="SSF81624">
    <property type="entry name" value="N-terminal domain of MutM-like DNA repair proteins"/>
    <property type="match status" value="1"/>
</dbReference>
<evidence type="ECO:0000256" key="13">
    <source>
        <dbReference type="ARBA" id="ARBA00023268"/>
    </source>
</evidence>
<dbReference type="GO" id="GO:0140078">
    <property type="term" value="F:class I DNA-(apurinic or apyrimidinic site) endonuclease activity"/>
    <property type="evidence" value="ECO:0007669"/>
    <property type="project" value="UniProtKB-EC"/>
</dbReference>
<evidence type="ECO:0000256" key="6">
    <source>
        <dbReference type="ARBA" id="ARBA00022763"/>
    </source>
</evidence>
<evidence type="ECO:0000256" key="12">
    <source>
        <dbReference type="ARBA" id="ARBA00023239"/>
    </source>
</evidence>
<dbReference type="Proteomes" id="UP000178117">
    <property type="component" value="Unassembled WGS sequence"/>
</dbReference>
<dbReference type="CDD" id="cd08966">
    <property type="entry name" value="EcFpg-like_N"/>
    <property type="match status" value="1"/>
</dbReference>
<keyword evidence="5" id="KW-0479">Metal-binding</keyword>
<evidence type="ECO:0000256" key="5">
    <source>
        <dbReference type="ARBA" id="ARBA00022723"/>
    </source>
</evidence>
<protein>
    <submittedName>
        <fullName evidence="17">DNA-formamidopyrimidine glycosylase</fullName>
    </submittedName>
</protein>
<dbReference type="EMBL" id="MGJZ01000010">
    <property type="protein sequence ID" value="OGN17414.1"/>
    <property type="molecule type" value="Genomic_DNA"/>
</dbReference>
<keyword evidence="6" id="KW-0227">DNA damage</keyword>
<dbReference type="Pfam" id="PF06831">
    <property type="entry name" value="H2TH"/>
    <property type="match status" value="1"/>
</dbReference>
<evidence type="ECO:0000256" key="15">
    <source>
        <dbReference type="ARBA" id="ARBA00044632"/>
    </source>
</evidence>
<evidence type="ECO:0000256" key="11">
    <source>
        <dbReference type="ARBA" id="ARBA00023204"/>
    </source>
</evidence>
<evidence type="ECO:0000256" key="8">
    <source>
        <dbReference type="ARBA" id="ARBA00022801"/>
    </source>
</evidence>
<organism evidence="17 18">
    <name type="scientific">Candidatus Yanofskybacteria bacterium RIFCSPHIGHO2_02_FULL_50_12</name>
    <dbReference type="NCBI Taxonomy" id="1802685"/>
    <lineage>
        <taxon>Bacteria</taxon>
        <taxon>Candidatus Yanofskyibacteriota</taxon>
    </lineage>
</organism>
<dbReference type="SUPFAM" id="SSF57716">
    <property type="entry name" value="Glucocorticoid receptor-like (DNA-binding domain)"/>
    <property type="match status" value="1"/>
</dbReference>
<evidence type="ECO:0000313" key="18">
    <source>
        <dbReference type="Proteomes" id="UP000178117"/>
    </source>
</evidence>
<keyword evidence="11" id="KW-0234">DNA repair</keyword>
<keyword evidence="14" id="KW-0326">Glycosidase</keyword>
<name>A0A1F8FW59_9BACT</name>
<keyword evidence="13" id="KW-0511">Multifunctional enzyme</keyword>
<keyword evidence="7" id="KW-0863">Zinc-finger</keyword>
<feature type="domain" description="Formamidopyrimidine-DNA glycosylase catalytic" evidence="16">
    <location>
        <begin position="2"/>
        <end position="132"/>
    </location>
</feature>
<dbReference type="InterPro" id="IPR010979">
    <property type="entry name" value="Ribosomal_uS13-like_H2TH"/>
</dbReference>
<keyword evidence="10" id="KW-0238">DNA-binding</keyword>
<comment type="catalytic activity">
    <reaction evidence="1">
        <text>Hydrolysis of DNA containing ring-opened 7-methylguanine residues, releasing 2,6-diamino-4-hydroxy-5-(N-methyl)formamidopyrimidine.</text>
        <dbReference type="EC" id="3.2.2.23"/>
    </reaction>
</comment>
<dbReference type="FunFam" id="1.10.8.50:FF:000003">
    <property type="entry name" value="Formamidopyrimidine-DNA glycosylase"/>
    <property type="match status" value="1"/>
</dbReference>
<dbReference type="SMART" id="SM01232">
    <property type="entry name" value="H2TH"/>
    <property type="match status" value="1"/>
</dbReference>
<dbReference type="SMART" id="SM00898">
    <property type="entry name" value="Fapy_DNA_glyco"/>
    <property type="match status" value="1"/>
</dbReference>
<sequence>MPELPEVETTVRELIKKLMGLRFLDVWSDRDKPLQQAGGLAKFKKEIKGHKILKVWRRAKFIVVDIEGPKSLFIHQKISGHLLYGKLKLIKGVWQSIAKGPIRDDPKNKYLRIVFTLSNGYHLALSDLRRFGRVLLVDDKNINEIKAVSKLGPEPLDILYKEFRDLFRKKKGRIKPVLMDPFFIVGIGNIYADEILWESGLHPLSRVENLEDKDIKKIYKFTRTVLAKAIRYKGSSMDDYRVPSGEKGEFQNHQKAYQRTGRACLKKDGGVMERLVIGARSAHFCPIHQIRK</sequence>
<evidence type="ECO:0000256" key="3">
    <source>
        <dbReference type="ARBA" id="ARBA00009409"/>
    </source>
</evidence>
<dbReference type="GO" id="GO:0008270">
    <property type="term" value="F:zinc ion binding"/>
    <property type="evidence" value="ECO:0007669"/>
    <property type="project" value="UniProtKB-KW"/>
</dbReference>
<evidence type="ECO:0000256" key="1">
    <source>
        <dbReference type="ARBA" id="ARBA00001668"/>
    </source>
</evidence>
<evidence type="ECO:0000256" key="14">
    <source>
        <dbReference type="ARBA" id="ARBA00023295"/>
    </source>
</evidence>
<dbReference type="AlphaFoldDB" id="A0A1F8FW59"/>
<proteinExistence type="inferred from homology"/>
<keyword evidence="8" id="KW-0378">Hydrolase</keyword>
<evidence type="ECO:0000256" key="9">
    <source>
        <dbReference type="ARBA" id="ARBA00022833"/>
    </source>
</evidence>
<comment type="similarity">
    <text evidence="3">Belongs to the FPG family.</text>
</comment>
<comment type="cofactor">
    <cofactor evidence="2">
        <name>Zn(2+)</name>
        <dbReference type="ChEBI" id="CHEBI:29105"/>
    </cofactor>
</comment>
<dbReference type="GO" id="GO:0034039">
    <property type="term" value="F:8-oxo-7,8-dihydroguanine DNA N-glycosylase activity"/>
    <property type="evidence" value="ECO:0007669"/>
    <property type="project" value="TreeGrafter"/>
</dbReference>
<evidence type="ECO:0000256" key="2">
    <source>
        <dbReference type="ARBA" id="ARBA00001947"/>
    </source>
</evidence>
<dbReference type="PANTHER" id="PTHR22993:SF9">
    <property type="entry name" value="FORMAMIDOPYRIMIDINE-DNA GLYCOSYLASE"/>
    <property type="match status" value="1"/>
</dbReference>
<dbReference type="InterPro" id="IPR015886">
    <property type="entry name" value="H2TH_FPG"/>
</dbReference>
<evidence type="ECO:0000259" key="16">
    <source>
        <dbReference type="PROSITE" id="PS51068"/>
    </source>
</evidence>
<reference evidence="17 18" key="1">
    <citation type="journal article" date="2016" name="Nat. Commun.">
        <title>Thousands of microbial genomes shed light on interconnected biogeochemical processes in an aquifer system.</title>
        <authorList>
            <person name="Anantharaman K."/>
            <person name="Brown C.T."/>
            <person name="Hug L.A."/>
            <person name="Sharon I."/>
            <person name="Castelle C.J."/>
            <person name="Probst A.J."/>
            <person name="Thomas B.C."/>
            <person name="Singh A."/>
            <person name="Wilkins M.J."/>
            <person name="Karaoz U."/>
            <person name="Brodie E.L."/>
            <person name="Williams K.H."/>
            <person name="Hubbard S.S."/>
            <person name="Banfield J.F."/>
        </authorList>
    </citation>
    <scope>NUCLEOTIDE SEQUENCE [LARGE SCALE GENOMIC DNA]</scope>
</reference>
<evidence type="ECO:0000256" key="4">
    <source>
        <dbReference type="ARBA" id="ARBA00011245"/>
    </source>
</evidence>
<dbReference type="NCBIfam" id="TIGR00577">
    <property type="entry name" value="fpg"/>
    <property type="match status" value="1"/>
</dbReference>
<comment type="subunit">
    <text evidence="4">Monomer.</text>
</comment>
<dbReference type="GO" id="GO:0003684">
    <property type="term" value="F:damaged DNA binding"/>
    <property type="evidence" value="ECO:0007669"/>
    <property type="project" value="InterPro"/>
</dbReference>
<dbReference type="InterPro" id="IPR035937">
    <property type="entry name" value="FPG_N"/>
</dbReference>
<dbReference type="STRING" id="1802685.A3C88_01080"/>
<dbReference type="SUPFAM" id="SSF46946">
    <property type="entry name" value="S13-like H2TH domain"/>
    <property type="match status" value="1"/>
</dbReference>
<dbReference type="Gene3D" id="3.20.190.10">
    <property type="entry name" value="MutM-like, N-terminal"/>
    <property type="match status" value="1"/>
</dbReference>
<keyword evidence="9" id="KW-0862">Zinc</keyword>
<dbReference type="Pfam" id="PF01149">
    <property type="entry name" value="Fapy_DNA_glyco"/>
    <property type="match status" value="1"/>
</dbReference>
<dbReference type="PROSITE" id="PS51068">
    <property type="entry name" value="FPG_CAT"/>
    <property type="match status" value="1"/>
</dbReference>
<dbReference type="PANTHER" id="PTHR22993">
    <property type="entry name" value="FORMAMIDOPYRIMIDINE-DNA GLYCOSYLASE"/>
    <property type="match status" value="1"/>
</dbReference>
<evidence type="ECO:0000256" key="10">
    <source>
        <dbReference type="ARBA" id="ARBA00023125"/>
    </source>
</evidence>
<dbReference type="InterPro" id="IPR020629">
    <property type="entry name" value="FPG_Glyclase"/>
</dbReference>
<accession>A0A1F8FW59</accession>
<dbReference type="InterPro" id="IPR012319">
    <property type="entry name" value="FPG_cat"/>
</dbReference>
<comment type="catalytic activity">
    <reaction evidence="15">
        <text>2'-deoxyribonucleotide-(2'-deoxyribose 5'-phosphate)-2'-deoxyribonucleotide-DNA = a 3'-end 2'-deoxyribonucleotide-(2,3-dehydro-2,3-deoxyribose 5'-phosphate)-DNA + a 5'-end 5'-phospho-2'-deoxyribonucleoside-DNA + H(+)</text>
        <dbReference type="Rhea" id="RHEA:66592"/>
        <dbReference type="Rhea" id="RHEA-COMP:13180"/>
        <dbReference type="Rhea" id="RHEA-COMP:16897"/>
        <dbReference type="Rhea" id="RHEA-COMP:17067"/>
        <dbReference type="ChEBI" id="CHEBI:15378"/>
        <dbReference type="ChEBI" id="CHEBI:136412"/>
        <dbReference type="ChEBI" id="CHEBI:157695"/>
        <dbReference type="ChEBI" id="CHEBI:167181"/>
        <dbReference type="EC" id="4.2.99.18"/>
    </reaction>
</comment>
<gene>
    <name evidence="17" type="ORF">A3C88_01080</name>
</gene>